<feature type="compositionally biased region" description="Low complexity" evidence="1">
    <location>
        <begin position="1"/>
        <end position="17"/>
    </location>
</feature>
<sequence length="126" mass="14341">MAPKSSKGKGVASSSQGTMRARMSQEAPMDDVACHSNHHDEFELLALYWWKDGHDIDGSEYHMTFPYAMSGRQNVVKNYLWLLGAWKVEEEVDYKPRYDPKGLEVIKTKDRGFMPSLVLSISEKNG</sequence>
<dbReference type="Proteomes" id="UP000823775">
    <property type="component" value="Unassembled WGS sequence"/>
</dbReference>
<gene>
    <name evidence="2" type="ORF">HAX54_038754</name>
</gene>
<protein>
    <submittedName>
        <fullName evidence="2">Uncharacterized protein</fullName>
    </submittedName>
</protein>
<accession>A0ABS8VLJ6</accession>
<reference evidence="2 3" key="1">
    <citation type="journal article" date="2021" name="BMC Genomics">
        <title>Datura genome reveals duplications of psychoactive alkaloid biosynthetic genes and high mutation rate following tissue culture.</title>
        <authorList>
            <person name="Rajewski A."/>
            <person name="Carter-House D."/>
            <person name="Stajich J."/>
            <person name="Litt A."/>
        </authorList>
    </citation>
    <scope>NUCLEOTIDE SEQUENCE [LARGE SCALE GENOMIC DNA]</scope>
    <source>
        <strain evidence="2">AR-01</strain>
    </source>
</reference>
<dbReference type="EMBL" id="JACEIK010005311">
    <property type="protein sequence ID" value="MCE0481197.1"/>
    <property type="molecule type" value="Genomic_DNA"/>
</dbReference>
<proteinExistence type="predicted"/>
<feature type="region of interest" description="Disordered" evidence="1">
    <location>
        <begin position="1"/>
        <end position="32"/>
    </location>
</feature>
<comment type="caution">
    <text evidence="2">The sequence shown here is derived from an EMBL/GenBank/DDBJ whole genome shotgun (WGS) entry which is preliminary data.</text>
</comment>
<name>A0ABS8VLJ6_DATST</name>
<evidence type="ECO:0000313" key="2">
    <source>
        <dbReference type="EMBL" id="MCE0481197.1"/>
    </source>
</evidence>
<evidence type="ECO:0000256" key="1">
    <source>
        <dbReference type="SAM" id="MobiDB-lite"/>
    </source>
</evidence>
<evidence type="ECO:0000313" key="3">
    <source>
        <dbReference type="Proteomes" id="UP000823775"/>
    </source>
</evidence>
<keyword evidence="3" id="KW-1185">Reference proteome</keyword>
<organism evidence="2 3">
    <name type="scientific">Datura stramonium</name>
    <name type="common">Jimsonweed</name>
    <name type="synonym">Common thornapple</name>
    <dbReference type="NCBI Taxonomy" id="4076"/>
    <lineage>
        <taxon>Eukaryota</taxon>
        <taxon>Viridiplantae</taxon>
        <taxon>Streptophyta</taxon>
        <taxon>Embryophyta</taxon>
        <taxon>Tracheophyta</taxon>
        <taxon>Spermatophyta</taxon>
        <taxon>Magnoliopsida</taxon>
        <taxon>eudicotyledons</taxon>
        <taxon>Gunneridae</taxon>
        <taxon>Pentapetalae</taxon>
        <taxon>asterids</taxon>
        <taxon>lamiids</taxon>
        <taxon>Solanales</taxon>
        <taxon>Solanaceae</taxon>
        <taxon>Solanoideae</taxon>
        <taxon>Datureae</taxon>
        <taxon>Datura</taxon>
    </lineage>
</organism>
<feature type="non-terminal residue" evidence="2">
    <location>
        <position position="126"/>
    </location>
</feature>